<dbReference type="RefSeq" id="WP_188744855.1">
    <property type="nucleotide sequence ID" value="NZ_BMMD01000089.1"/>
</dbReference>
<reference evidence="2" key="2">
    <citation type="submission" date="2020-09" db="EMBL/GenBank/DDBJ databases">
        <authorList>
            <person name="Sun Q."/>
            <person name="Zhou Y."/>
        </authorList>
    </citation>
    <scope>NUCLEOTIDE SEQUENCE</scope>
    <source>
        <strain evidence="2">CGMCC 1.8984</strain>
    </source>
</reference>
<reference evidence="2" key="1">
    <citation type="journal article" date="2014" name="Int. J. Syst. Evol. Microbiol.">
        <title>Complete genome sequence of Corynebacterium casei LMG S-19264T (=DSM 44701T), isolated from a smear-ripened cheese.</title>
        <authorList>
            <consortium name="US DOE Joint Genome Institute (JGI-PGF)"/>
            <person name="Walter F."/>
            <person name="Albersmeier A."/>
            <person name="Kalinowski J."/>
            <person name="Ruckert C."/>
        </authorList>
    </citation>
    <scope>NUCLEOTIDE SEQUENCE</scope>
    <source>
        <strain evidence="2">CGMCC 1.8984</strain>
    </source>
</reference>
<sequence>MNRIFESVPVDEQGLDAALAVLRLTRRYSNARVEAAAGIALASRVRSPRYAHLRSILDSRQDGLGSSDAWSAPGTPPEPAGYVRGADYYAGGAR</sequence>
<accession>A0A917PWK2</accession>
<proteinExistence type="predicted"/>
<keyword evidence="3" id="KW-1185">Reference proteome</keyword>
<dbReference type="EMBL" id="BMMD01000089">
    <property type="protein sequence ID" value="GGJ95262.1"/>
    <property type="molecule type" value="Genomic_DNA"/>
</dbReference>
<organism evidence="2 3">
    <name type="scientific">Agromyces bauzanensis</name>
    <dbReference type="NCBI Taxonomy" id="1308924"/>
    <lineage>
        <taxon>Bacteria</taxon>
        <taxon>Bacillati</taxon>
        <taxon>Actinomycetota</taxon>
        <taxon>Actinomycetes</taxon>
        <taxon>Micrococcales</taxon>
        <taxon>Microbacteriaceae</taxon>
        <taxon>Agromyces</taxon>
    </lineage>
</organism>
<protein>
    <submittedName>
        <fullName evidence="2">Uncharacterized protein</fullName>
    </submittedName>
</protein>
<name>A0A917PWK2_9MICO</name>
<evidence type="ECO:0000313" key="2">
    <source>
        <dbReference type="EMBL" id="GGJ95262.1"/>
    </source>
</evidence>
<evidence type="ECO:0000256" key="1">
    <source>
        <dbReference type="SAM" id="MobiDB-lite"/>
    </source>
</evidence>
<evidence type="ECO:0000313" key="3">
    <source>
        <dbReference type="Proteomes" id="UP000636956"/>
    </source>
</evidence>
<dbReference type="AlphaFoldDB" id="A0A917PWK2"/>
<gene>
    <name evidence="2" type="ORF">GCM10011372_36800</name>
</gene>
<dbReference type="Proteomes" id="UP000636956">
    <property type="component" value="Unassembled WGS sequence"/>
</dbReference>
<comment type="caution">
    <text evidence="2">The sequence shown here is derived from an EMBL/GenBank/DDBJ whole genome shotgun (WGS) entry which is preliminary data.</text>
</comment>
<feature type="region of interest" description="Disordered" evidence="1">
    <location>
        <begin position="61"/>
        <end position="83"/>
    </location>
</feature>